<evidence type="ECO:0000256" key="1">
    <source>
        <dbReference type="ARBA" id="ARBA00023125"/>
    </source>
</evidence>
<dbReference type="GO" id="GO:0003700">
    <property type="term" value="F:DNA-binding transcription factor activity"/>
    <property type="evidence" value="ECO:0007669"/>
    <property type="project" value="TreeGrafter"/>
</dbReference>
<dbReference type="Proteomes" id="UP000198893">
    <property type="component" value="Unassembled WGS sequence"/>
</dbReference>
<gene>
    <name evidence="2" type="ORF">SAMN04490248_11620</name>
</gene>
<keyword evidence="1" id="KW-0238">DNA-binding</keyword>
<dbReference type="RefSeq" id="WP_093119138.1">
    <property type="nucleotide sequence ID" value="NZ_FODS01000016.1"/>
</dbReference>
<dbReference type="SUPFAM" id="SSF46785">
    <property type="entry name" value="Winged helix' DNA-binding domain"/>
    <property type="match status" value="1"/>
</dbReference>
<organism evidence="2 3">
    <name type="scientific">Salinihabitans flavidus</name>
    <dbReference type="NCBI Taxonomy" id="569882"/>
    <lineage>
        <taxon>Bacteria</taxon>
        <taxon>Pseudomonadati</taxon>
        <taxon>Pseudomonadota</taxon>
        <taxon>Alphaproteobacteria</taxon>
        <taxon>Rhodobacterales</taxon>
        <taxon>Roseobacteraceae</taxon>
        <taxon>Salinihabitans</taxon>
    </lineage>
</organism>
<dbReference type="STRING" id="569882.SAMN04490248_11620"/>
<evidence type="ECO:0000313" key="3">
    <source>
        <dbReference type="Proteomes" id="UP000198893"/>
    </source>
</evidence>
<name>A0A1H8TLQ5_9RHOB</name>
<dbReference type="PANTHER" id="PTHR33221:SF4">
    <property type="entry name" value="HTH-TYPE TRANSCRIPTIONAL REPRESSOR NSRR"/>
    <property type="match status" value="1"/>
</dbReference>
<dbReference type="PANTHER" id="PTHR33221">
    <property type="entry name" value="WINGED HELIX-TURN-HELIX TRANSCRIPTIONAL REGULATOR, RRF2 FAMILY"/>
    <property type="match status" value="1"/>
</dbReference>
<dbReference type="InterPro" id="IPR000944">
    <property type="entry name" value="Tscrpt_reg_Rrf2"/>
</dbReference>
<dbReference type="InterPro" id="IPR036388">
    <property type="entry name" value="WH-like_DNA-bd_sf"/>
</dbReference>
<dbReference type="Gene3D" id="1.10.10.10">
    <property type="entry name" value="Winged helix-like DNA-binding domain superfamily/Winged helix DNA-binding domain"/>
    <property type="match status" value="1"/>
</dbReference>
<dbReference type="AlphaFoldDB" id="A0A1H8TLQ5"/>
<dbReference type="GO" id="GO:0005829">
    <property type="term" value="C:cytosol"/>
    <property type="evidence" value="ECO:0007669"/>
    <property type="project" value="TreeGrafter"/>
</dbReference>
<keyword evidence="3" id="KW-1185">Reference proteome</keyword>
<dbReference type="EMBL" id="FODS01000016">
    <property type="protein sequence ID" value="SEO91902.1"/>
    <property type="molecule type" value="Genomic_DNA"/>
</dbReference>
<dbReference type="PROSITE" id="PS51197">
    <property type="entry name" value="HTH_RRF2_2"/>
    <property type="match status" value="1"/>
</dbReference>
<evidence type="ECO:0000313" key="2">
    <source>
        <dbReference type="EMBL" id="SEO91902.1"/>
    </source>
</evidence>
<dbReference type="OrthoDB" id="9795923at2"/>
<dbReference type="GO" id="GO:0003677">
    <property type="term" value="F:DNA binding"/>
    <property type="evidence" value="ECO:0007669"/>
    <property type="project" value="UniProtKB-KW"/>
</dbReference>
<accession>A0A1H8TLQ5</accession>
<protein>
    <submittedName>
        <fullName evidence="2">Transcriptional regulator, BadM/Rrf2 family</fullName>
    </submittedName>
</protein>
<sequence>MRLTSFTDYGLRALMRMASAPERGFSTAELSEEFDLSRHHLSKIMQRLAQGGIVTTRRGGGGGAMLARPPAQIGLGDLVRLLEQDQALVACFGPVPGACTIEGCCRLKARLRSAERAFLADLDRSTLADIALPATQASTPVA</sequence>
<proteinExistence type="predicted"/>
<dbReference type="NCBIfam" id="TIGR00738">
    <property type="entry name" value="rrf2_super"/>
    <property type="match status" value="1"/>
</dbReference>
<dbReference type="Pfam" id="PF02082">
    <property type="entry name" value="Rrf2"/>
    <property type="match status" value="1"/>
</dbReference>
<dbReference type="InterPro" id="IPR036390">
    <property type="entry name" value="WH_DNA-bd_sf"/>
</dbReference>
<reference evidence="2 3" key="1">
    <citation type="submission" date="2016-10" db="EMBL/GenBank/DDBJ databases">
        <authorList>
            <person name="de Groot N.N."/>
        </authorList>
    </citation>
    <scope>NUCLEOTIDE SEQUENCE [LARGE SCALE GENOMIC DNA]</scope>
    <source>
        <strain evidence="2 3">DSM 27842</strain>
    </source>
</reference>